<feature type="region of interest" description="Disordered" evidence="1">
    <location>
        <begin position="1"/>
        <end position="72"/>
    </location>
</feature>
<accession>A0A3N7HPQ7</accession>
<keyword evidence="3" id="KW-1185">Reference proteome</keyword>
<name>A0A3N7HPQ7_9BURK</name>
<sequence>MSRVKALPTVLPKPDTPVRAGGATGFAALLRQRRLPNPVVDDDVDEEESPAAQDEDAPAPVASPSPPRREIQASHLEQPPLATTEVHAAAALRPDDTWLRVAEELAHTICGFCNDRAVSGAEGWQVQMDLRAELVADTTLHLALSPHWLTLRFQARDARSHDLLFKGRDELARLLESTIAPRREIAISFDST</sequence>
<comment type="caution">
    <text evidence="2">The sequence shown here is derived from an EMBL/GenBank/DDBJ whole genome shotgun (WGS) entry which is preliminary data.</text>
</comment>
<evidence type="ECO:0000313" key="2">
    <source>
        <dbReference type="EMBL" id="RQP22731.1"/>
    </source>
</evidence>
<organism evidence="2 3">
    <name type="scientific">Piscinibacter terrae</name>
    <dbReference type="NCBI Taxonomy" id="2496871"/>
    <lineage>
        <taxon>Bacteria</taxon>
        <taxon>Pseudomonadati</taxon>
        <taxon>Pseudomonadota</taxon>
        <taxon>Betaproteobacteria</taxon>
        <taxon>Burkholderiales</taxon>
        <taxon>Sphaerotilaceae</taxon>
        <taxon>Piscinibacter</taxon>
    </lineage>
</organism>
<dbReference type="Proteomes" id="UP000267464">
    <property type="component" value="Unassembled WGS sequence"/>
</dbReference>
<dbReference type="NCBIfam" id="TIGR02557">
    <property type="entry name" value="HpaP"/>
    <property type="match status" value="1"/>
</dbReference>
<reference evidence="2 3" key="2">
    <citation type="submission" date="2018-12" db="EMBL/GenBank/DDBJ databases">
        <title>Rhizobacter gummiphilus sp. nov., a rubber-degrading bacterium isolated from the soil of a botanical garden in Japan.</title>
        <authorList>
            <person name="Shunsuke S.S."/>
        </authorList>
    </citation>
    <scope>NUCLEOTIDE SEQUENCE [LARGE SCALE GENOMIC DNA]</scope>
    <source>
        <strain evidence="2 3">S-16</strain>
    </source>
</reference>
<dbReference type="OrthoDB" id="9150349at2"/>
<dbReference type="RefSeq" id="WP_124542300.1">
    <property type="nucleotide sequence ID" value="NZ_QUSW01000006.1"/>
</dbReference>
<gene>
    <name evidence="2" type="ORF">DZC73_20755</name>
</gene>
<evidence type="ECO:0000313" key="3">
    <source>
        <dbReference type="Proteomes" id="UP000267464"/>
    </source>
</evidence>
<evidence type="ECO:0008006" key="4">
    <source>
        <dbReference type="Google" id="ProtNLM"/>
    </source>
</evidence>
<protein>
    <recommendedName>
        <fullName evidence="4">Type III secretion protein HpaP</fullName>
    </recommendedName>
</protein>
<reference evidence="2 3" key="1">
    <citation type="submission" date="2018-08" db="EMBL/GenBank/DDBJ databases">
        <authorList>
            <person name="Khan S.A."/>
            <person name="Jeon C.O."/>
            <person name="Chun B.H."/>
            <person name="Jeong S.E."/>
        </authorList>
    </citation>
    <scope>NUCLEOTIDE SEQUENCE [LARGE SCALE GENOMIC DNA]</scope>
    <source>
        <strain evidence="2 3">S-16</strain>
    </source>
</reference>
<dbReference type="EMBL" id="QUSW01000006">
    <property type="protein sequence ID" value="RQP22731.1"/>
    <property type="molecule type" value="Genomic_DNA"/>
</dbReference>
<dbReference type="Pfam" id="PF09483">
    <property type="entry name" value="HpaP"/>
    <property type="match status" value="1"/>
</dbReference>
<dbReference type="InterPro" id="IPR013390">
    <property type="entry name" value="T3SS_HpaP"/>
</dbReference>
<dbReference type="AlphaFoldDB" id="A0A3N7HPQ7"/>
<evidence type="ECO:0000256" key="1">
    <source>
        <dbReference type="SAM" id="MobiDB-lite"/>
    </source>
</evidence>
<proteinExistence type="predicted"/>
<feature type="compositionally biased region" description="Acidic residues" evidence="1">
    <location>
        <begin position="40"/>
        <end position="57"/>
    </location>
</feature>